<feature type="domain" description="Importin N-terminal" evidence="6">
    <location>
        <begin position="22"/>
        <end position="101"/>
    </location>
</feature>
<dbReference type="AlphaFoldDB" id="A0A1E4TUI6"/>
<evidence type="ECO:0000256" key="2">
    <source>
        <dbReference type="ARBA" id="ARBA00022448"/>
    </source>
</evidence>
<organism evidence="7 8">
    <name type="scientific">Pachysolen tannophilus NRRL Y-2460</name>
    <dbReference type="NCBI Taxonomy" id="669874"/>
    <lineage>
        <taxon>Eukaryota</taxon>
        <taxon>Fungi</taxon>
        <taxon>Dikarya</taxon>
        <taxon>Ascomycota</taxon>
        <taxon>Saccharomycotina</taxon>
        <taxon>Pichiomycetes</taxon>
        <taxon>Pachysolenaceae</taxon>
        <taxon>Pachysolen</taxon>
    </lineage>
</organism>
<dbReference type="InterPro" id="IPR011989">
    <property type="entry name" value="ARM-like"/>
</dbReference>
<keyword evidence="4" id="KW-0539">Nucleus</keyword>
<dbReference type="SUPFAM" id="SSF48371">
    <property type="entry name" value="ARM repeat"/>
    <property type="match status" value="1"/>
</dbReference>
<sequence>MNRFVDLIVAQTSPDNQKRTIAEAEFNNLVQTDASNSLLYLIEIALNENLDISLRQSSILHVKRLVPKYWSASFESFIGPNCVDENSKIKIRQSLLKLLTNADSKIRNSGAYAIVQLASSDYPDEWPQLLDELYNLVNNENHDYYKMLGGLTVLRELFDDLVTEEQFFEGRIGSIVLTNCHKLLINQNISIEIKIETLKLFISCLNQLSNPEMYDDINRKNFVLQLIPNVVELSFKLLNDSININILSIYNNAFKLEIYKIFNLITSYFKKAFENINGQNFLKLYNLITQDLSSLTNVVFLPEDAFEDYSQFKQNQQEAIEPSTIINNLISEQFQILSVISSDFNLEDEPRLLENFVQVLIKLSILPNNVREDWSSDFNNFVTIESGLSVDANIRLSISEYLADLDFKDINIIFDKLLKNFESLFVNDDNANLKESVLYLLGSVFQNEEDLKAEFSVLDLLNSLLTILQKSRQDEILSSRLILLLPRFLEKFSSKLDPKEFAVKSLLEIINNSDTNSDLVKSSILFSFTYFNQFIKAKFFNLEIQNVIIRIISNLFDEADEDTNITLLEALSIAIAIDNKNLASSTSSLELIFNLIFKDPSNFGLIVSGKECLEDLFKNLTLGEFSAQCEKGLPILLNILEQSTSITSSPVEFSPELNLALEILICFIDIDDRELPGQMLTYIFPTLTKLILRTEDDQILQLSNEVLNKLLNHNSASLFISKYVNEENNQSGYDLLLNIVSKYLSPQLSDQATAKVGDLITTLIEKFSNNNVINQYLNQILMSVSMRLVIAKELPTIENLILIFSNLAMKSPQQIVGFLSEFKLPDPKDTTKQVPALEIIIPIWLQAFETIRGFDKILLNIKALIELFKLNDQRLNSIMVNSDELVEDPSLEGKIITRSMKKNLQYVQIPVPLKIIKLFINELKFQLSAADASKIFAKSNIGLIGNRTLDTNNNNGADDGWEDVDANPTFDNFRSYAEEDYDDDDDEGTDNRTDYTGDNKEELDILKNFFKWVGSQENFKDIFNYLQEDERKLLIAFVVDSNQ</sequence>
<dbReference type="SMART" id="SM00913">
    <property type="entry name" value="IBN_N"/>
    <property type="match status" value="1"/>
</dbReference>
<keyword evidence="3" id="KW-0653">Protein transport</keyword>
<comment type="subcellular location">
    <subcellularLocation>
        <location evidence="1">Nucleus</location>
    </subcellularLocation>
</comment>
<dbReference type="Pfam" id="PF03810">
    <property type="entry name" value="IBN_N"/>
    <property type="match status" value="1"/>
</dbReference>
<name>A0A1E4TUI6_PACTA</name>
<evidence type="ECO:0000256" key="1">
    <source>
        <dbReference type="ARBA" id="ARBA00004123"/>
    </source>
</evidence>
<dbReference type="InterPro" id="IPR016024">
    <property type="entry name" value="ARM-type_fold"/>
</dbReference>
<dbReference type="OrthoDB" id="431626at2759"/>
<dbReference type="PANTHER" id="PTHR10997">
    <property type="entry name" value="IMPORTIN-7, 8, 11"/>
    <property type="match status" value="1"/>
</dbReference>
<protein>
    <recommendedName>
        <fullName evidence="6">Importin N-terminal domain-containing protein</fullName>
    </recommendedName>
</protein>
<dbReference type="GO" id="GO:0005829">
    <property type="term" value="C:cytosol"/>
    <property type="evidence" value="ECO:0007669"/>
    <property type="project" value="TreeGrafter"/>
</dbReference>
<evidence type="ECO:0000256" key="3">
    <source>
        <dbReference type="ARBA" id="ARBA00022927"/>
    </source>
</evidence>
<evidence type="ECO:0000256" key="4">
    <source>
        <dbReference type="ARBA" id="ARBA00023242"/>
    </source>
</evidence>
<evidence type="ECO:0000313" key="8">
    <source>
        <dbReference type="Proteomes" id="UP000094236"/>
    </source>
</evidence>
<dbReference type="Gene3D" id="1.25.10.10">
    <property type="entry name" value="Leucine-rich Repeat Variant"/>
    <property type="match status" value="1"/>
</dbReference>
<evidence type="ECO:0000259" key="6">
    <source>
        <dbReference type="PROSITE" id="PS50166"/>
    </source>
</evidence>
<keyword evidence="8" id="KW-1185">Reference proteome</keyword>
<feature type="compositionally biased region" description="Acidic residues" evidence="5">
    <location>
        <begin position="978"/>
        <end position="988"/>
    </location>
</feature>
<dbReference type="GO" id="GO:0031267">
    <property type="term" value="F:small GTPase binding"/>
    <property type="evidence" value="ECO:0007669"/>
    <property type="project" value="InterPro"/>
</dbReference>
<reference evidence="8" key="1">
    <citation type="submission" date="2016-05" db="EMBL/GenBank/DDBJ databases">
        <title>Comparative genomics of biotechnologically important yeasts.</title>
        <authorList>
            <consortium name="DOE Joint Genome Institute"/>
            <person name="Riley R."/>
            <person name="Haridas S."/>
            <person name="Wolfe K.H."/>
            <person name="Lopes M.R."/>
            <person name="Hittinger C.T."/>
            <person name="Goker M."/>
            <person name="Salamov A."/>
            <person name="Wisecaver J."/>
            <person name="Long T.M."/>
            <person name="Aerts A.L."/>
            <person name="Barry K."/>
            <person name="Choi C."/>
            <person name="Clum A."/>
            <person name="Coughlan A.Y."/>
            <person name="Deshpande S."/>
            <person name="Douglass A.P."/>
            <person name="Hanson S.J."/>
            <person name="Klenk H.-P."/>
            <person name="Labutti K."/>
            <person name="Lapidus A."/>
            <person name="Lindquist E."/>
            <person name="Lipzen A."/>
            <person name="Meier-Kolthoff J.P."/>
            <person name="Ohm R.A."/>
            <person name="Otillar R.P."/>
            <person name="Pangilinan J."/>
            <person name="Peng Y."/>
            <person name="Rokas A."/>
            <person name="Rosa C.A."/>
            <person name="Scheuner C."/>
            <person name="Sibirny A.A."/>
            <person name="Slot J.C."/>
            <person name="Stielow J.B."/>
            <person name="Sun H."/>
            <person name="Kurtzman C.P."/>
            <person name="Blackwell M."/>
            <person name="Grigoriev I.V."/>
            <person name="Jeffries T.W."/>
        </authorList>
    </citation>
    <scope>NUCLEOTIDE SEQUENCE [LARGE SCALE GENOMIC DNA]</scope>
    <source>
        <strain evidence="8">NRRL Y-2460</strain>
    </source>
</reference>
<proteinExistence type="predicted"/>
<feature type="region of interest" description="Disordered" evidence="5">
    <location>
        <begin position="978"/>
        <end position="997"/>
    </location>
</feature>
<dbReference type="EMBL" id="KV454014">
    <property type="protein sequence ID" value="ODV95432.1"/>
    <property type="molecule type" value="Genomic_DNA"/>
</dbReference>
<evidence type="ECO:0000313" key="7">
    <source>
        <dbReference type="EMBL" id="ODV95432.1"/>
    </source>
</evidence>
<dbReference type="InterPro" id="IPR056840">
    <property type="entry name" value="HEAT_IPO9_central"/>
</dbReference>
<dbReference type="GO" id="GO:0005635">
    <property type="term" value="C:nuclear envelope"/>
    <property type="evidence" value="ECO:0007669"/>
    <property type="project" value="TreeGrafter"/>
</dbReference>
<dbReference type="GO" id="GO:0006606">
    <property type="term" value="P:protein import into nucleus"/>
    <property type="evidence" value="ECO:0007669"/>
    <property type="project" value="TreeGrafter"/>
</dbReference>
<dbReference type="Proteomes" id="UP000094236">
    <property type="component" value="Unassembled WGS sequence"/>
</dbReference>
<accession>A0A1E4TUI6</accession>
<dbReference type="Pfam" id="PF25018">
    <property type="entry name" value="HEAT_IPO9_c"/>
    <property type="match status" value="1"/>
</dbReference>
<dbReference type="PROSITE" id="PS50166">
    <property type="entry name" value="IMPORTIN_B_NT"/>
    <property type="match status" value="1"/>
</dbReference>
<dbReference type="InterPro" id="IPR001494">
    <property type="entry name" value="Importin-beta_N"/>
</dbReference>
<dbReference type="STRING" id="669874.A0A1E4TUI6"/>
<keyword evidence="2" id="KW-0813">Transport</keyword>
<dbReference type="PANTHER" id="PTHR10997:SF9">
    <property type="entry name" value="IMPORTIN-9"/>
    <property type="match status" value="1"/>
</dbReference>
<gene>
    <name evidence="7" type="ORF">PACTADRAFT_16949</name>
</gene>
<evidence type="ECO:0000256" key="5">
    <source>
        <dbReference type="SAM" id="MobiDB-lite"/>
    </source>
</evidence>